<evidence type="ECO:0000313" key="1">
    <source>
        <dbReference type="EMBL" id="KAA1101965.1"/>
    </source>
</evidence>
<evidence type="ECO:0000313" key="2">
    <source>
        <dbReference type="Proteomes" id="UP000324748"/>
    </source>
</evidence>
<dbReference type="OrthoDB" id="2500395at2759"/>
<name>A0A5B0PK66_PUCGR</name>
<dbReference type="Proteomes" id="UP000324748">
    <property type="component" value="Unassembled WGS sequence"/>
</dbReference>
<organism evidence="1 2">
    <name type="scientific">Puccinia graminis f. sp. tritici</name>
    <dbReference type="NCBI Taxonomy" id="56615"/>
    <lineage>
        <taxon>Eukaryota</taxon>
        <taxon>Fungi</taxon>
        <taxon>Dikarya</taxon>
        <taxon>Basidiomycota</taxon>
        <taxon>Pucciniomycotina</taxon>
        <taxon>Pucciniomycetes</taxon>
        <taxon>Pucciniales</taxon>
        <taxon>Pucciniaceae</taxon>
        <taxon>Puccinia</taxon>
    </lineage>
</organism>
<sequence>MENPQESAVSGLIDSLSSLGDDDSPEQIKHYEVLVAEELGRIDNKYLNLWDRILNSPDPLVLFNQVDIRMDLSDQLQSKRLPALKRQVISLSNALLGRADLQAKPVSKLKIVLKVLSKLDLTLGKIKFAVACINPGLDPVDVRHDREFKNVKQLICCRLALTTYVVTGLVCELLRTYRRFIEESGHVFDGIPEKRTESLTMRDTCSDAIDKALNLINKSELNLIQDAWKSDIDSIDDSLEKFLLFLHLQPPLSEEESRLVGREVGDQSLSTTTICVMAIIKLSRLLLAKLVKLSKDKENISMLSDLSSREFEIFAKMTTTFSESIEKLVCALCGDFIDDHVQDVLIIQKSLSQILSAPKIILDMVEYIFVPVVQPADQPSSKLYYKTQFYYWNQVHQSITRRFTQALGFTTS</sequence>
<comment type="caution">
    <text evidence="1">The sequence shown here is derived from an EMBL/GenBank/DDBJ whole genome shotgun (WGS) entry which is preliminary data.</text>
</comment>
<gene>
    <name evidence="1" type="ORF">PGT21_034266</name>
</gene>
<dbReference type="AlphaFoldDB" id="A0A5B0PK66"/>
<protein>
    <submittedName>
        <fullName evidence="1">Uncharacterized protein</fullName>
    </submittedName>
</protein>
<accession>A0A5B0PK66</accession>
<proteinExistence type="predicted"/>
<dbReference type="PANTHER" id="PTHR33069">
    <property type="entry name" value="CHROMOSOME 7, WHOLE GENOME SHOTGUN SEQUENCE-RELATED"/>
    <property type="match status" value="1"/>
</dbReference>
<dbReference type="PANTHER" id="PTHR33069:SF3">
    <property type="entry name" value="DYNEIN HEAVY CHAIN TAIL DOMAIN-CONTAINING PROTEIN"/>
    <property type="match status" value="1"/>
</dbReference>
<keyword evidence="2" id="KW-1185">Reference proteome</keyword>
<dbReference type="EMBL" id="VSWC01000053">
    <property type="protein sequence ID" value="KAA1101965.1"/>
    <property type="molecule type" value="Genomic_DNA"/>
</dbReference>
<reference evidence="1 2" key="1">
    <citation type="submission" date="2019-05" db="EMBL/GenBank/DDBJ databases">
        <title>Emergence of the Ug99 lineage of the wheat stem rust pathogen through somatic hybridization.</title>
        <authorList>
            <person name="Li F."/>
            <person name="Upadhyaya N.M."/>
            <person name="Sperschneider J."/>
            <person name="Matny O."/>
            <person name="Nguyen-Phuc H."/>
            <person name="Mago R."/>
            <person name="Raley C."/>
            <person name="Miller M.E."/>
            <person name="Silverstein K.A.T."/>
            <person name="Henningsen E."/>
            <person name="Hirsch C.D."/>
            <person name="Visser B."/>
            <person name="Pretorius Z.A."/>
            <person name="Steffenson B.J."/>
            <person name="Schwessinger B."/>
            <person name="Dodds P.N."/>
            <person name="Figueroa M."/>
        </authorList>
    </citation>
    <scope>NUCLEOTIDE SEQUENCE [LARGE SCALE GENOMIC DNA]</scope>
    <source>
        <strain evidence="1">21-0</strain>
    </source>
</reference>